<dbReference type="Gene3D" id="1.10.260.40">
    <property type="entry name" value="lambda repressor-like DNA-binding domains"/>
    <property type="match status" value="1"/>
</dbReference>
<evidence type="ECO:0000256" key="1">
    <source>
        <dbReference type="ARBA" id="ARBA00023015"/>
    </source>
</evidence>
<reference evidence="5" key="1">
    <citation type="submission" date="2020-12" db="EMBL/GenBank/DDBJ databases">
        <title>Vagococcus allomyrinae sp. nov. and Enterococcus lavae sp. nov., isolated from the larvae of Allomyrina dichotoma.</title>
        <authorList>
            <person name="Lee S.D."/>
        </authorList>
    </citation>
    <scope>NUCLEOTIDE SEQUENCE</scope>
    <source>
        <strain evidence="5">BWB3-3</strain>
    </source>
</reference>
<keyword evidence="3" id="KW-0804">Transcription</keyword>
<dbReference type="EMBL" id="JAEEGA010000008">
    <property type="protein sequence ID" value="MBP1041919.1"/>
    <property type="molecule type" value="Genomic_DNA"/>
</dbReference>
<dbReference type="Pfam" id="PF00356">
    <property type="entry name" value="LacI"/>
    <property type="match status" value="1"/>
</dbReference>
<dbReference type="SUPFAM" id="SSF53822">
    <property type="entry name" value="Periplasmic binding protein-like I"/>
    <property type="match status" value="1"/>
</dbReference>
<evidence type="ECO:0000313" key="6">
    <source>
        <dbReference type="Proteomes" id="UP000674938"/>
    </source>
</evidence>
<evidence type="ECO:0000256" key="3">
    <source>
        <dbReference type="ARBA" id="ARBA00023163"/>
    </source>
</evidence>
<comment type="caution">
    <text evidence="5">The sequence shown here is derived from an EMBL/GenBank/DDBJ whole genome shotgun (WGS) entry which is preliminary data.</text>
</comment>
<evidence type="ECO:0000256" key="2">
    <source>
        <dbReference type="ARBA" id="ARBA00023125"/>
    </source>
</evidence>
<protein>
    <submittedName>
        <fullName evidence="5">LacI family DNA-binding transcriptional regulator</fullName>
    </submittedName>
</protein>
<keyword evidence="6" id="KW-1185">Reference proteome</keyword>
<dbReference type="Proteomes" id="UP000674938">
    <property type="component" value="Unassembled WGS sequence"/>
</dbReference>
<sequence length="340" mass="39128">MNVTIKQIAQEAGVSLTTVSNVINHKAHRVSEEKRQIIEAIIKKYDYSPNMNARALVQSSSRLIGLLYFSDTPRLDFSDPFVTEILEGIERKTKEAGFFTLIHNVISKHDILAVQKNWKFEGFIAVGFSQELFEEINQAVQSPIVFIDTHLEARVYDHIEDYPKRYFINTDDFQAAYAATSFLIEKGHQEIAFLSHVFDDSHPGVIQQRFLGYKKALEINQLSWQEHLIFNKSDFQEMLSKRKDYSAVLVSADYLAMEFIYFLKQAGHYEVEDVSIISFDDIKYAALNDPPLTTIRLDQISKGEQAMQLLADIIDKEEDPQQITQLYGSLIVRETVVQHH</sequence>
<dbReference type="PANTHER" id="PTHR30146">
    <property type="entry name" value="LACI-RELATED TRANSCRIPTIONAL REPRESSOR"/>
    <property type="match status" value="1"/>
</dbReference>
<proteinExistence type="predicted"/>
<name>A0A940PBH6_9ENTE</name>
<dbReference type="SMART" id="SM00354">
    <property type="entry name" value="HTH_LACI"/>
    <property type="match status" value="1"/>
</dbReference>
<feature type="domain" description="HTH lacI-type" evidence="4">
    <location>
        <begin position="3"/>
        <end position="58"/>
    </location>
</feature>
<dbReference type="InterPro" id="IPR046335">
    <property type="entry name" value="LacI/GalR-like_sensor"/>
</dbReference>
<dbReference type="GO" id="GO:0003700">
    <property type="term" value="F:DNA-binding transcription factor activity"/>
    <property type="evidence" value="ECO:0007669"/>
    <property type="project" value="TreeGrafter"/>
</dbReference>
<dbReference type="SUPFAM" id="SSF47413">
    <property type="entry name" value="lambda repressor-like DNA-binding domains"/>
    <property type="match status" value="1"/>
</dbReference>
<dbReference type="Gene3D" id="3.40.50.2300">
    <property type="match status" value="2"/>
</dbReference>
<keyword evidence="1" id="KW-0805">Transcription regulation</keyword>
<evidence type="ECO:0000313" key="5">
    <source>
        <dbReference type="EMBL" id="MBP1041919.1"/>
    </source>
</evidence>
<dbReference type="AlphaFoldDB" id="A0A940PBH6"/>
<dbReference type="CDD" id="cd01392">
    <property type="entry name" value="HTH_LacI"/>
    <property type="match status" value="1"/>
</dbReference>
<gene>
    <name evidence="5" type="ORF">I6N95_12940</name>
</gene>
<dbReference type="CDD" id="cd06267">
    <property type="entry name" value="PBP1_LacI_sugar_binding-like"/>
    <property type="match status" value="1"/>
</dbReference>
<dbReference type="PANTHER" id="PTHR30146:SF24">
    <property type="entry name" value="XYLOSE OPERON REGULATORY PROTEIN"/>
    <property type="match status" value="1"/>
</dbReference>
<dbReference type="InterPro" id="IPR000843">
    <property type="entry name" value="HTH_LacI"/>
</dbReference>
<dbReference type="PROSITE" id="PS50932">
    <property type="entry name" value="HTH_LACI_2"/>
    <property type="match status" value="1"/>
</dbReference>
<dbReference type="InterPro" id="IPR010982">
    <property type="entry name" value="Lambda_DNA-bd_dom_sf"/>
</dbReference>
<dbReference type="Pfam" id="PF13377">
    <property type="entry name" value="Peripla_BP_3"/>
    <property type="match status" value="1"/>
</dbReference>
<dbReference type="RefSeq" id="WP_209528611.1">
    <property type="nucleotide sequence ID" value="NZ_JAEEGA010000008.1"/>
</dbReference>
<keyword evidence="2 5" id="KW-0238">DNA-binding</keyword>
<dbReference type="GO" id="GO:0000976">
    <property type="term" value="F:transcription cis-regulatory region binding"/>
    <property type="evidence" value="ECO:0007669"/>
    <property type="project" value="TreeGrafter"/>
</dbReference>
<accession>A0A940PBH6</accession>
<evidence type="ECO:0000259" key="4">
    <source>
        <dbReference type="PROSITE" id="PS50932"/>
    </source>
</evidence>
<dbReference type="InterPro" id="IPR028082">
    <property type="entry name" value="Peripla_BP_I"/>
</dbReference>
<organism evidence="5 6">
    <name type="scientific">Vagococcus allomyrinae</name>
    <dbReference type="NCBI Taxonomy" id="2794353"/>
    <lineage>
        <taxon>Bacteria</taxon>
        <taxon>Bacillati</taxon>
        <taxon>Bacillota</taxon>
        <taxon>Bacilli</taxon>
        <taxon>Lactobacillales</taxon>
        <taxon>Enterococcaceae</taxon>
        <taxon>Vagococcus</taxon>
    </lineage>
</organism>